<feature type="compositionally biased region" description="Basic and acidic residues" evidence="1">
    <location>
        <begin position="592"/>
        <end position="603"/>
    </location>
</feature>
<gene>
    <name evidence="2" type="ORF">LDAN0321_LOCUS16937</name>
</gene>
<dbReference type="PROSITE" id="PS50096">
    <property type="entry name" value="IQ"/>
    <property type="match status" value="1"/>
</dbReference>
<dbReference type="AlphaFoldDB" id="A0A7S2LDQ9"/>
<dbReference type="EMBL" id="HBGY01027322">
    <property type="protein sequence ID" value="CAD9601773.1"/>
    <property type="molecule type" value="Transcribed_RNA"/>
</dbReference>
<dbReference type="Pfam" id="PF00612">
    <property type="entry name" value="IQ"/>
    <property type="match status" value="2"/>
</dbReference>
<evidence type="ECO:0000256" key="1">
    <source>
        <dbReference type="SAM" id="MobiDB-lite"/>
    </source>
</evidence>
<protein>
    <submittedName>
        <fullName evidence="2">Uncharacterized protein</fullName>
    </submittedName>
</protein>
<evidence type="ECO:0000313" key="2">
    <source>
        <dbReference type="EMBL" id="CAD9601773.1"/>
    </source>
</evidence>
<sequence>MRHKIKAMITTVSGLINQIVPDAKTTTDWNELLDDVEKAGHEANLNTWISEFKSQQINDSFDDVVEEFPLCSPGYGAFCASSGKLLKTLQDVEQVNFDCTEETIVDANLFSVTRNDGDAGFSPSLPQSPCCSVQDNEPQRFQIAVDEPCGARIEEENSDLRCDVSYYSSFIHNRCFDTSLLEDIADDEISPGYPINLCNDRCLEDDEDHSAKLENNLPYFDERKNRKRRSQLSRRKAAFEEKQKWNLYLRAITRIQSQFKKNNARKRALEQCVSIIKDMLVLSVCKSAFFEWLTYMDTDIKQSVMRRLGLVLRRWTNRVLQKSWYVWKYAIRSKKAFEVFERLAKTLNAATIRWTCVRWKCCVEFERKTDSVDLISTHVNRNICNRYLKLWKVRNVRVRQELALMLIVKVLKQRLFQTQAKWFLYVQHHHEAMAAQVIQKCFRGYTTRASIRRMVSLNFEYLDAELDDMFCGFDEDDLSFLSKVDESSPSELKSGDVWQPRHPLHNSKRIGISSSVKGALYIIPAEAVSSVSASPLQRCDDGSKGFSYSPRKIDLSSTEKEVGEHDWSEGVTKAFLKRRQKLRRPSKQKTKILSDKISSRNDESNGPQRAHRFVKLMGRRTNCMS</sequence>
<organism evidence="2">
    <name type="scientific">Leptocylindrus danicus</name>
    <dbReference type="NCBI Taxonomy" id="163516"/>
    <lineage>
        <taxon>Eukaryota</taxon>
        <taxon>Sar</taxon>
        <taxon>Stramenopiles</taxon>
        <taxon>Ochrophyta</taxon>
        <taxon>Bacillariophyta</taxon>
        <taxon>Coscinodiscophyceae</taxon>
        <taxon>Chaetocerotophycidae</taxon>
        <taxon>Leptocylindrales</taxon>
        <taxon>Leptocylindraceae</taxon>
        <taxon>Leptocylindrus</taxon>
    </lineage>
</organism>
<feature type="compositionally biased region" description="Basic residues" evidence="1">
    <location>
        <begin position="580"/>
        <end position="590"/>
    </location>
</feature>
<dbReference type="InterPro" id="IPR000048">
    <property type="entry name" value="IQ_motif_EF-hand-BS"/>
</dbReference>
<accession>A0A7S2LDQ9</accession>
<feature type="region of interest" description="Disordered" evidence="1">
    <location>
        <begin position="580"/>
        <end position="611"/>
    </location>
</feature>
<proteinExistence type="predicted"/>
<name>A0A7S2LDQ9_9STRA</name>
<reference evidence="2" key="1">
    <citation type="submission" date="2021-01" db="EMBL/GenBank/DDBJ databases">
        <authorList>
            <person name="Corre E."/>
            <person name="Pelletier E."/>
            <person name="Niang G."/>
            <person name="Scheremetjew M."/>
            <person name="Finn R."/>
            <person name="Kale V."/>
            <person name="Holt S."/>
            <person name="Cochrane G."/>
            <person name="Meng A."/>
            <person name="Brown T."/>
            <person name="Cohen L."/>
        </authorList>
    </citation>
    <scope>NUCLEOTIDE SEQUENCE</scope>
    <source>
        <strain evidence="2">B650</strain>
    </source>
</reference>